<evidence type="ECO:0000256" key="7">
    <source>
        <dbReference type="ARBA" id="ARBA00022806"/>
    </source>
</evidence>
<evidence type="ECO:0000256" key="5">
    <source>
        <dbReference type="ARBA" id="ARBA00022763"/>
    </source>
</evidence>
<dbReference type="PANTHER" id="PTHR10799">
    <property type="entry name" value="SNF2/RAD54 HELICASE FAMILY"/>
    <property type="match status" value="1"/>
</dbReference>
<dbReference type="SUPFAM" id="SSF46934">
    <property type="entry name" value="UBA-like"/>
    <property type="match status" value="1"/>
</dbReference>
<protein>
    <recommendedName>
        <fullName evidence="2">DNA helicase</fullName>
        <ecNumber evidence="2">3.6.4.12</ecNumber>
    </recommendedName>
</protein>
<evidence type="ECO:0000313" key="19">
    <source>
        <dbReference type="EMBL" id="KAK2162746.1"/>
    </source>
</evidence>
<evidence type="ECO:0000259" key="17">
    <source>
        <dbReference type="PROSITE" id="PS51192"/>
    </source>
</evidence>
<evidence type="ECO:0000256" key="8">
    <source>
        <dbReference type="ARBA" id="ARBA00022840"/>
    </source>
</evidence>
<dbReference type="InterPro" id="IPR027417">
    <property type="entry name" value="P-loop_NTPase"/>
</dbReference>
<dbReference type="InterPro" id="IPR038718">
    <property type="entry name" value="SNF2-like_sf"/>
</dbReference>
<comment type="caution">
    <text evidence="19">The sequence shown here is derived from an EMBL/GenBank/DDBJ whole genome shotgun (WGS) entry which is preliminary data.</text>
</comment>
<dbReference type="InterPro" id="IPR009060">
    <property type="entry name" value="UBA-like_sf"/>
</dbReference>
<feature type="region of interest" description="Disordered" evidence="14">
    <location>
        <begin position="13"/>
        <end position="71"/>
    </location>
</feature>
<dbReference type="InterPro" id="IPR049730">
    <property type="entry name" value="SNF2/RAD54-like_C"/>
</dbReference>
<accession>A0AAD9NC33</accession>
<keyword evidence="3" id="KW-0158">Chromosome</keyword>
<evidence type="ECO:0000256" key="10">
    <source>
        <dbReference type="ARBA" id="ARBA00023125"/>
    </source>
</evidence>
<keyword evidence="12" id="KW-0539">Nucleus</keyword>
<keyword evidence="10" id="KW-0238">DNA-binding</keyword>
<feature type="domain" description="Helicase ATP-binding" evidence="17">
    <location>
        <begin position="490"/>
        <end position="572"/>
    </location>
</feature>
<evidence type="ECO:0000259" key="16">
    <source>
        <dbReference type="PROSITE" id="PS51140"/>
    </source>
</evidence>
<dbReference type="Proteomes" id="UP001208570">
    <property type="component" value="Unassembled WGS sequence"/>
</dbReference>
<feature type="compositionally biased region" description="Low complexity" evidence="14">
    <location>
        <begin position="32"/>
        <end position="50"/>
    </location>
</feature>
<dbReference type="InterPro" id="IPR014001">
    <property type="entry name" value="Helicase_ATP-bd"/>
</dbReference>
<dbReference type="GO" id="GO:0005524">
    <property type="term" value="F:ATP binding"/>
    <property type="evidence" value="ECO:0007669"/>
    <property type="project" value="UniProtKB-KW"/>
</dbReference>
<dbReference type="Pfam" id="PF00176">
    <property type="entry name" value="SNF2-rel_dom"/>
    <property type="match status" value="1"/>
</dbReference>
<evidence type="ECO:0000256" key="6">
    <source>
        <dbReference type="ARBA" id="ARBA00022801"/>
    </source>
</evidence>
<evidence type="ECO:0000256" key="11">
    <source>
        <dbReference type="ARBA" id="ARBA00023204"/>
    </source>
</evidence>
<dbReference type="CDD" id="cd14279">
    <property type="entry name" value="CUE"/>
    <property type="match status" value="1"/>
</dbReference>
<name>A0AAD9NC33_9ANNE</name>
<dbReference type="PROSITE" id="PS51192">
    <property type="entry name" value="HELICASE_ATP_BIND_1"/>
    <property type="match status" value="1"/>
</dbReference>
<keyword evidence="11" id="KW-0234">DNA repair</keyword>
<sequence>MNGGLPDLMKYRYQKKESERLNSVTCPSEQKSSASNCPSSPGSISTPGSPVLQPSPNHLVNQSLGSGSPVIQKPRHMAQNVQPLVKSNLVNTHSNSPHKITIHVHNAVKQQFNCVAVSKGSPQSPVMGTVRKTIIHNGYVEQQLSPPLKHNLSSPLLHSQKSTPVSSQSPGCSVTPEEREMFASISGLLGMFPNKHRDEIEQALRAARNDFDVAVDFLIDNKFAEYTIRAKKRKLSTDECRLSSPESSPIAPAAKRVRRLSFDDNLETSLQSTSSSPVKTEAQIMMDKVNTLQSEFPLLPRQAMKQARVLALARGKMSTTTETGEQSVINKTKQKSKSRRAIDLADTGSDEEWRDECASSDDEVDQFQGCKQLSVQLLDDCKELLRVRDVVQKLISKCERISGEIETVVSELTGKVSLDDSSNEYIKQQPSLLNPEMQLTEYQLVGLNWLVVMHEQELNGILGDDMVLMYYGSQEERTMIRHQIISGSHEEFDVAITTYNMATGSVEDRSLFKKFNWHYAIFDEGHMLKNMSSMRYKTLTKIRADRRLLLTGTPLQNNLLELMSLLAFVMPDIFTSKTEHLKKIFHSMSGKSSGEKRSAYEMENITHAKQILKPFFLRRLKVDVLQQLPKKKDIVKQIPLSSEQRKLYDNLKKHFTDTLKDEGLTNQSGTSMMMQLRKAANHHLLHRQQYDIDKLKKMAKDILKEPTHCQSVEQYVFEDMEVMSDFELHQLCKQYKSLHQYQLDEELIMNSGKFQFLDELLPSTQTDGSRVLLFSQFTMMLDIIQIYMDKRGYKYLRLDGSTPVAERQDMIDKFNTDPSVFVFLLSTKAGGLGINLTAADVVVIHDIDFNPYNDKQAEDRCHRLGQKKEVKVYRLIASNTIEDGMMKCAQGKLQLEQDVTGSNKGSKVDKADVASLLKDALNLNC</sequence>
<reference evidence="19" key="1">
    <citation type="journal article" date="2023" name="Mol. Biol. Evol.">
        <title>Third-Generation Sequencing Reveals the Adaptive Role of the Epigenome in Three Deep-Sea Polychaetes.</title>
        <authorList>
            <person name="Perez M."/>
            <person name="Aroh O."/>
            <person name="Sun Y."/>
            <person name="Lan Y."/>
            <person name="Juniper S.K."/>
            <person name="Young C.R."/>
            <person name="Angers B."/>
            <person name="Qian P.Y."/>
        </authorList>
    </citation>
    <scope>NUCLEOTIDE SEQUENCE</scope>
    <source>
        <strain evidence="19">P08H-3</strain>
    </source>
</reference>
<dbReference type="GO" id="GO:0006325">
    <property type="term" value="P:chromatin organization"/>
    <property type="evidence" value="ECO:0007669"/>
    <property type="project" value="UniProtKB-KW"/>
</dbReference>
<evidence type="ECO:0000256" key="9">
    <source>
        <dbReference type="ARBA" id="ARBA00022853"/>
    </source>
</evidence>
<feature type="region of interest" description="Disordered" evidence="14">
    <location>
        <begin position="318"/>
        <end position="350"/>
    </location>
</feature>
<feature type="domain" description="Helicase C-terminal" evidence="18">
    <location>
        <begin position="756"/>
        <end position="914"/>
    </location>
</feature>
<dbReference type="GO" id="GO:0005694">
    <property type="term" value="C:chromosome"/>
    <property type="evidence" value="ECO:0007669"/>
    <property type="project" value="UniProtKB-SubCell"/>
</dbReference>
<feature type="compositionally biased region" description="Polar residues" evidence="14">
    <location>
        <begin position="318"/>
        <end position="331"/>
    </location>
</feature>
<comment type="subcellular location">
    <subcellularLocation>
        <location evidence="1">Chromosome</location>
    </subcellularLocation>
</comment>
<evidence type="ECO:0000256" key="4">
    <source>
        <dbReference type="ARBA" id="ARBA00022741"/>
    </source>
</evidence>
<organism evidence="19 20">
    <name type="scientific">Paralvinella palmiformis</name>
    <dbReference type="NCBI Taxonomy" id="53620"/>
    <lineage>
        <taxon>Eukaryota</taxon>
        <taxon>Metazoa</taxon>
        <taxon>Spiralia</taxon>
        <taxon>Lophotrochozoa</taxon>
        <taxon>Annelida</taxon>
        <taxon>Polychaeta</taxon>
        <taxon>Sedentaria</taxon>
        <taxon>Canalipalpata</taxon>
        <taxon>Terebellida</taxon>
        <taxon>Terebelliformia</taxon>
        <taxon>Alvinellidae</taxon>
        <taxon>Paralvinella</taxon>
    </lineage>
</organism>
<dbReference type="PROSITE" id="PS50030">
    <property type="entry name" value="UBA"/>
    <property type="match status" value="1"/>
</dbReference>
<dbReference type="InterPro" id="IPR000330">
    <property type="entry name" value="SNF2_N"/>
</dbReference>
<evidence type="ECO:0000313" key="20">
    <source>
        <dbReference type="Proteomes" id="UP001208570"/>
    </source>
</evidence>
<evidence type="ECO:0000256" key="14">
    <source>
        <dbReference type="SAM" id="MobiDB-lite"/>
    </source>
</evidence>
<dbReference type="Gene3D" id="3.40.50.10810">
    <property type="entry name" value="Tandem AAA-ATPase domain"/>
    <property type="match status" value="2"/>
</dbReference>
<feature type="domain" description="CUE" evidence="16">
    <location>
        <begin position="180"/>
        <end position="223"/>
    </location>
</feature>
<dbReference type="SMART" id="SM00487">
    <property type="entry name" value="DEXDc"/>
    <property type="match status" value="1"/>
</dbReference>
<dbReference type="GO" id="GO:0043130">
    <property type="term" value="F:ubiquitin binding"/>
    <property type="evidence" value="ECO:0007669"/>
    <property type="project" value="InterPro"/>
</dbReference>
<dbReference type="GO" id="GO:0003678">
    <property type="term" value="F:DNA helicase activity"/>
    <property type="evidence" value="ECO:0007669"/>
    <property type="project" value="UniProtKB-EC"/>
</dbReference>
<dbReference type="GO" id="GO:0003677">
    <property type="term" value="F:DNA binding"/>
    <property type="evidence" value="ECO:0007669"/>
    <property type="project" value="UniProtKB-KW"/>
</dbReference>
<dbReference type="SMART" id="SM00490">
    <property type="entry name" value="HELICc"/>
    <property type="match status" value="1"/>
</dbReference>
<evidence type="ECO:0000256" key="1">
    <source>
        <dbReference type="ARBA" id="ARBA00004286"/>
    </source>
</evidence>
<dbReference type="AlphaFoldDB" id="A0AAD9NC33"/>
<dbReference type="FunFam" id="3.40.50.300:FF:001629">
    <property type="entry name" value="Probable ATP-dependent helicase PF08_0048"/>
    <property type="match status" value="1"/>
</dbReference>
<feature type="domain" description="UBA" evidence="15">
    <location>
        <begin position="175"/>
        <end position="221"/>
    </location>
</feature>
<dbReference type="Gene3D" id="3.40.50.300">
    <property type="entry name" value="P-loop containing nucleotide triphosphate hydrolases"/>
    <property type="match status" value="1"/>
</dbReference>
<keyword evidence="4" id="KW-0547">Nucleotide-binding</keyword>
<keyword evidence="5" id="KW-0227">DNA damage</keyword>
<evidence type="ECO:0000256" key="13">
    <source>
        <dbReference type="ARBA" id="ARBA00048432"/>
    </source>
</evidence>
<evidence type="ECO:0000256" key="2">
    <source>
        <dbReference type="ARBA" id="ARBA00012551"/>
    </source>
</evidence>
<evidence type="ECO:0000259" key="15">
    <source>
        <dbReference type="PROSITE" id="PS50030"/>
    </source>
</evidence>
<dbReference type="Pfam" id="PF00271">
    <property type="entry name" value="Helicase_C"/>
    <property type="match status" value="1"/>
</dbReference>
<dbReference type="PROSITE" id="PS51140">
    <property type="entry name" value="CUE"/>
    <property type="match status" value="1"/>
</dbReference>
<dbReference type="PROSITE" id="PS51194">
    <property type="entry name" value="HELICASE_CTER"/>
    <property type="match status" value="1"/>
</dbReference>
<dbReference type="EMBL" id="JAODUP010000092">
    <property type="protein sequence ID" value="KAK2162746.1"/>
    <property type="molecule type" value="Genomic_DNA"/>
</dbReference>
<dbReference type="CDD" id="cd18793">
    <property type="entry name" value="SF2_C_SNF"/>
    <property type="match status" value="1"/>
</dbReference>
<dbReference type="InterPro" id="IPR003892">
    <property type="entry name" value="CUE"/>
</dbReference>
<dbReference type="InterPro" id="IPR015940">
    <property type="entry name" value="UBA"/>
</dbReference>
<evidence type="ECO:0000256" key="3">
    <source>
        <dbReference type="ARBA" id="ARBA00022454"/>
    </source>
</evidence>
<dbReference type="SUPFAM" id="SSF52540">
    <property type="entry name" value="P-loop containing nucleoside triphosphate hydrolases"/>
    <property type="match status" value="2"/>
</dbReference>
<dbReference type="GO" id="GO:0016787">
    <property type="term" value="F:hydrolase activity"/>
    <property type="evidence" value="ECO:0007669"/>
    <property type="project" value="UniProtKB-KW"/>
</dbReference>
<dbReference type="EC" id="3.6.4.12" evidence="2"/>
<evidence type="ECO:0000259" key="18">
    <source>
        <dbReference type="PROSITE" id="PS51194"/>
    </source>
</evidence>
<keyword evidence="9" id="KW-0156">Chromatin regulator</keyword>
<proteinExistence type="predicted"/>
<evidence type="ECO:0000256" key="12">
    <source>
        <dbReference type="ARBA" id="ARBA00023242"/>
    </source>
</evidence>
<gene>
    <name evidence="19" type="ORF">LSH36_92g02015</name>
</gene>
<dbReference type="InterPro" id="IPR001650">
    <property type="entry name" value="Helicase_C-like"/>
</dbReference>
<keyword evidence="20" id="KW-1185">Reference proteome</keyword>
<feature type="compositionally biased region" description="Polar residues" evidence="14">
    <location>
        <begin position="52"/>
        <end position="66"/>
    </location>
</feature>
<keyword evidence="6" id="KW-0378">Hydrolase</keyword>
<comment type="catalytic activity">
    <reaction evidence="13">
        <text>ATP + H2O = ADP + phosphate + H(+)</text>
        <dbReference type="Rhea" id="RHEA:13065"/>
        <dbReference type="ChEBI" id="CHEBI:15377"/>
        <dbReference type="ChEBI" id="CHEBI:15378"/>
        <dbReference type="ChEBI" id="CHEBI:30616"/>
        <dbReference type="ChEBI" id="CHEBI:43474"/>
        <dbReference type="ChEBI" id="CHEBI:456216"/>
        <dbReference type="EC" id="3.6.4.12"/>
    </reaction>
    <physiologicalReaction direction="left-to-right" evidence="13">
        <dbReference type="Rhea" id="RHEA:13066"/>
    </physiologicalReaction>
</comment>
<keyword evidence="7" id="KW-0347">Helicase</keyword>
<feature type="compositionally biased region" description="Polar residues" evidence="14">
    <location>
        <begin position="21"/>
        <end position="31"/>
    </location>
</feature>
<keyword evidence="8" id="KW-0067">ATP-binding</keyword>
<dbReference type="GO" id="GO:0006281">
    <property type="term" value="P:DNA repair"/>
    <property type="evidence" value="ECO:0007669"/>
    <property type="project" value="UniProtKB-KW"/>
</dbReference>